<evidence type="ECO:0000256" key="11">
    <source>
        <dbReference type="ARBA" id="ARBA00031926"/>
    </source>
</evidence>
<evidence type="ECO:0000256" key="9">
    <source>
        <dbReference type="ARBA" id="ARBA00023277"/>
    </source>
</evidence>
<dbReference type="InterPro" id="IPR005844">
    <property type="entry name" value="A-D-PHexomutase_a/b/a-I"/>
</dbReference>
<dbReference type="PROSITE" id="PS00710">
    <property type="entry name" value="PGM_PMM"/>
    <property type="match status" value="1"/>
</dbReference>
<evidence type="ECO:0000256" key="8">
    <source>
        <dbReference type="ARBA" id="ARBA00023235"/>
    </source>
</evidence>
<feature type="domain" description="Alpha-D-phosphohexomutase alpha/beta/alpha" evidence="19">
    <location>
        <begin position="123"/>
        <end position="177"/>
    </location>
</feature>
<name>A0AAN7ANP3_9PEZI</name>
<dbReference type="FunFam" id="3.40.120.10:FF:000023">
    <property type="entry name" value="Phosphoacetylglucosamine mutase"/>
    <property type="match status" value="1"/>
</dbReference>
<reference evidence="22" key="1">
    <citation type="journal article" date="2023" name="Mol. Phylogenet. Evol.">
        <title>Genome-scale phylogeny and comparative genomics of the fungal order Sordariales.</title>
        <authorList>
            <person name="Hensen N."/>
            <person name="Bonometti L."/>
            <person name="Westerberg I."/>
            <person name="Brannstrom I.O."/>
            <person name="Guillou S."/>
            <person name="Cros-Aarteil S."/>
            <person name="Calhoun S."/>
            <person name="Haridas S."/>
            <person name="Kuo A."/>
            <person name="Mondo S."/>
            <person name="Pangilinan J."/>
            <person name="Riley R."/>
            <person name="LaButti K."/>
            <person name="Andreopoulos B."/>
            <person name="Lipzen A."/>
            <person name="Chen C."/>
            <person name="Yan M."/>
            <person name="Daum C."/>
            <person name="Ng V."/>
            <person name="Clum A."/>
            <person name="Steindorff A."/>
            <person name="Ohm R.A."/>
            <person name="Martin F."/>
            <person name="Silar P."/>
            <person name="Natvig D.O."/>
            <person name="Lalanne C."/>
            <person name="Gautier V."/>
            <person name="Ament-Velasquez S.L."/>
            <person name="Kruys A."/>
            <person name="Hutchinson M.I."/>
            <person name="Powell A.J."/>
            <person name="Barry K."/>
            <person name="Miller A.N."/>
            <person name="Grigoriev I.V."/>
            <person name="Debuchy R."/>
            <person name="Gladieux P."/>
            <person name="Hiltunen Thoren M."/>
            <person name="Johannesson H."/>
        </authorList>
    </citation>
    <scope>NUCLEOTIDE SEQUENCE</scope>
    <source>
        <strain evidence="22">PSN309</strain>
    </source>
</reference>
<evidence type="ECO:0000313" key="22">
    <source>
        <dbReference type="EMBL" id="KAK4192817.1"/>
    </source>
</evidence>
<keyword evidence="5" id="KW-0597">Phosphoprotein</keyword>
<comment type="function">
    <text evidence="13 14">Catalyzes the conversion of GlcNAc-6-P into GlcNAc-1-P during the synthesis of uridine diphosphate/UDP-GlcNAc, which is a biosynthetic precursor of chitin and also supplies the amino sugars for N-linked oligosaccharides of glycoproteins.</text>
</comment>
<feature type="binding site" evidence="16">
    <location>
        <begin position="516"/>
        <end position="520"/>
    </location>
    <ligand>
        <name>substrate</name>
    </ligand>
</feature>
<dbReference type="GO" id="GO:0006048">
    <property type="term" value="P:UDP-N-acetylglucosamine biosynthetic process"/>
    <property type="evidence" value="ECO:0007669"/>
    <property type="project" value="UniProtKB-UniRule"/>
</dbReference>
<keyword evidence="23" id="KW-1185">Reference proteome</keyword>
<dbReference type="CDD" id="cd03086">
    <property type="entry name" value="PGM3"/>
    <property type="match status" value="1"/>
</dbReference>
<dbReference type="GO" id="GO:0071555">
    <property type="term" value="P:cell wall organization"/>
    <property type="evidence" value="ECO:0007669"/>
    <property type="project" value="UniProtKB-KW"/>
</dbReference>
<feature type="binding site" evidence="17">
    <location>
        <position position="287"/>
    </location>
    <ligand>
        <name>Mg(2+)</name>
        <dbReference type="ChEBI" id="CHEBI:18420"/>
    </ligand>
</feature>
<dbReference type="Pfam" id="PF00408">
    <property type="entry name" value="PGM_PMM_IV"/>
    <property type="match status" value="1"/>
</dbReference>
<feature type="binding site" description="via phosphate group" evidence="17">
    <location>
        <position position="68"/>
    </location>
    <ligand>
        <name>Mg(2+)</name>
        <dbReference type="ChEBI" id="CHEBI:18420"/>
    </ligand>
</feature>
<dbReference type="InterPro" id="IPR049023">
    <property type="entry name" value="AMG1_II"/>
</dbReference>
<dbReference type="FunFam" id="3.40.120.10:FF:000013">
    <property type="entry name" value="Phosphoacetylglucosamine mutase"/>
    <property type="match status" value="1"/>
</dbReference>
<feature type="active site" description="Phosphoserine intermediate" evidence="15">
    <location>
        <position position="68"/>
    </location>
</feature>
<feature type="domain" description="Alpha-D-phosphohexomutase alpha/beta/alpha" evidence="19">
    <location>
        <begin position="60"/>
        <end position="102"/>
    </location>
</feature>
<dbReference type="PANTHER" id="PTHR45955">
    <property type="entry name" value="PHOSPHOACETYLGLUCOSAMINE MUTASE"/>
    <property type="match status" value="1"/>
</dbReference>
<evidence type="ECO:0000256" key="3">
    <source>
        <dbReference type="ARBA" id="ARBA00010231"/>
    </source>
</evidence>
<comment type="cofactor">
    <cofactor evidence="14 17">
        <name>Mg(2+)</name>
        <dbReference type="ChEBI" id="CHEBI:18420"/>
    </cofactor>
    <text evidence="14 17">Binds 1 Mg(2+) ion per subunit.</text>
</comment>
<reference evidence="22" key="2">
    <citation type="submission" date="2023-05" db="EMBL/GenBank/DDBJ databases">
        <authorList>
            <consortium name="Lawrence Berkeley National Laboratory"/>
            <person name="Steindorff A."/>
            <person name="Hensen N."/>
            <person name="Bonometti L."/>
            <person name="Westerberg I."/>
            <person name="Brannstrom I.O."/>
            <person name="Guillou S."/>
            <person name="Cros-Aarteil S."/>
            <person name="Calhoun S."/>
            <person name="Haridas S."/>
            <person name="Kuo A."/>
            <person name="Mondo S."/>
            <person name="Pangilinan J."/>
            <person name="Riley R."/>
            <person name="Labutti K."/>
            <person name="Andreopoulos B."/>
            <person name="Lipzen A."/>
            <person name="Chen C."/>
            <person name="Yanf M."/>
            <person name="Daum C."/>
            <person name="Ng V."/>
            <person name="Clum A."/>
            <person name="Ohm R."/>
            <person name="Martin F."/>
            <person name="Silar P."/>
            <person name="Natvig D."/>
            <person name="Lalanne C."/>
            <person name="Gautier V."/>
            <person name="Ament-Velasquez S.L."/>
            <person name="Kruys A."/>
            <person name="Hutchinson M.I."/>
            <person name="Powell A.J."/>
            <person name="Barry K."/>
            <person name="Miller A.N."/>
            <person name="Grigoriev I.V."/>
            <person name="Debuchy R."/>
            <person name="Gladieux P."/>
            <person name="Thoren M.H."/>
            <person name="Johannesson H."/>
        </authorList>
    </citation>
    <scope>NUCLEOTIDE SEQUENCE</scope>
    <source>
        <strain evidence="22">PSN309</strain>
    </source>
</reference>
<evidence type="ECO:0000256" key="16">
    <source>
        <dbReference type="PIRSR" id="PIRSR016408-2"/>
    </source>
</evidence>
<evidence type="ECO:0000259" key="21">
    <source>
        <dbReference type="Pfam" id="PF21405"/>
    </source>
</evidence>
<dbReference type="PANTHER" id="PTHR45955:SF1">
    <property type="entry name" value="PHOSPHOACETYLGLUCOSAMINE MUTASE"/>
    <property type="match status" value="1"/>
</dbReference>
<feature type="domain" description="Alpha-D-phosphohexomutase C-terminal" evidence="18">
    <location>
        <begin position="472"/>
        <end position="545"/>
    </location>
</feature>
<evidence type="ECO:0000256" key="17">
    <source>
        <dbReference type="PIRSR" id="PIRSR016408-3"/>
    </source>
</evidence>
<dbReference type="AlphaFoldDB" id="A0AAN7ANP3"/>
<dbReference type="EMBL" id="MU864353">
    <property type="protein sequence ID" value="KAK4192817.1"/>
    <property type="molecule type" value="Genomic_DNA"/>
</dbReference>
<feature type="domain" description="Phosphoacetylglucosamine mutase AMG1" evidence="21">
    <location>
        <begin position="205"/>
        <end position="291"/>
    </location>
</feature>
<dbReference type="Gene3D" id="3.30.310.50">
    <property type="entry name" value="Alpha-D-phosphohexomutase, C-terminal domain"/>
    <property type="match status" value="1"/>
</dbReference>
<evidence type="ECO:0000256" key="14">
    <source>
        <dbReference type="PIRNR" id="PIRNR016408"/>
    </source>
</evidence>
<dbReference type="Pfam" id="PF02878">
    <property type="entry name" value="PGM_PMM_I"/>
    <property type="match status" value="2"/>
</dbReference>
<evidence type="ECO:0000256" key="7">
    <source>
        <dbReference type="ARBA" id="ARBA00022842"/>
    </source>
</evidence>
<dbReference type="InterPro" id="IPR036900">
    <property type="entry name" value="A-D-PHexomutase_C_sf"/>
</dbReference>
<feature type="binding site" evidence="17">
    <location>
        <position position="285"/>
    </location>
    <ligand>
        <name>Mg(2+)</name>
        <dbReference type="ChEBI" id="CHEBI:18420"/>
    </ligand>
</feature>
<dbReference type="PIRSF" id="PIRSF016408">
    <property type="entry name" value="PAGM"/>
    <property type="match status" value="1"/>
</dbReference>
<evidence type="ECO:0000256" key="1">
    <source>
        <dbReference type="ARBA" id="ARBA00000558"/>
    </source>
</evidence>
<feature type="domain" description="Phosphoacetylglucosamine mutase AMG1" evidence="20">
    <location>
        <begin position="310"/>
        <end position="455"/>
    </location>
</feature>
<comment type="similarity">
    <text evidence="3 14">Belongs to the phosphohexose mutase family.</text>
</comment>
<keyword evidence="8 14" id="KW-0413">Isomerase</keyword>
<organism evidence="22 23">
    <name type="scientific">Podospora australis</name>
    <dbReference type="NCBI Taxonomy" id="1536484"/>
    <lineage>
        <taxon>Eukaryota</taxon>
        <taxon>Fungi</taxon>
        <taxon>Dikarya</taxon>
        <taxon>Ascomycota</taxon>
        <taxon>Pezizomycotina</taxon>
        <taxon>Sordariomycetes</taxon>
        <taxon>Sordariomycetidae</taxon>
        <taxon>Sordariales</taxon>
        <taxon>Podosporaceae</taxon>
        <taxon>Podospora</taxon>
    </lineage>
</organism>
<dbReference type="FunFam" id="3.30.310.50:FF:000003">
    <property type="entry name" value="Phosphoacetylglucosamine mutase"/>
    <property type="match status" value="1"/>
</dbReference>
<dbReference type="SUPFAM" id="SSF53738">
    <property type="entry name" value="Phosphoglucomutase, first 3 domains"/>
    <property type="match status" value="3"/>
</dbReference>
<dbReference type="Gene3D" id="3.40.120.10">
    <property type="entry name" value="Alpha-D-Glucose-1,6-Bisphosphate, subunit A, domain 3"/>
    <property type="match status" value="2"/>
</dbReference>
<comment type="catalytic activity">
    <reaction evidence="1 14">
        <text>N-acetyl-alpha-D-glucosamine 1-phosphate = N-acetyl-D-glucosamine 6-phosphate</text>
        <dbReference type="Rhea" id="RHEA:23804"/>
        <dbReference type="ChEBI" id="CHEBI:57513"/>
        <dbReference type="ChEBI" id="CHEBI:57776"/>
        <dbReference type="EC" id="5.4.2.3"/>
    </reaction>
</comment>
<dbReference type="GO" id="GO:0004610">
    <property type="term" value="F:phosphoacetylglucosamine mutase activity"/>
    <property type="evidence" value="ECO:0007669"/>
    <property type="project" value="UniProtKB-UniRule"/>
</dbReference>
<feature type="binding site" evidence="16">
    <location>
        <begin position="391"/>
        <end position="393"/>
    </location>
    <ligand>
        <name>substrate</name>
    </ligand>
</feature>
<evidence type="ECO:0000256" key="5">
    <source>
        <dbReference type="ARBA" id="ARBA00022553"/>
    </source>
</evidence>
<evidence type="ECO:0000256" key="15">
    <source>
        <dbReference type="PIRSR" id="PIRSR016408-1"/>
    </source>
</evidence>
<evidence type="ECO:0000256" key="10">
    <source>
        <dbReference type="ARBA" id="ARBA00023316"/>
    </source>
</evidence>
<evidence type="ECO:0000256" key="13">
    <source>
        <dbReference type="ARBA" id="ARBA00059527"/>
    </source>
</evidence>
<dbReference type="InterPro" id="IPR016055">
    <property type="entry name" value="A-D-PHexomutase_a/b/a-I/II/III"/>
</dbReference>
<dbReference type="GO" id="GO:0000287">
    <property type="term" value="F:magnesium ion binding"/>
    <property type="evidence" value="ECO:0007669"/>
    <property type="project" value="InterPro"/>
</dbReference>
<evidence type="ECO:0000313" key="23">
    <source>
        <dbReference type="Proteomes" id="UP001302126"/>
    </source>
</evidence>
<protein>
    <recommendedName>
        <fullName evidence="4 14">Phosphoacetylglucosamine mutase</fullName>
        <shortName evidence="14">PAGM</shortName>
        <ecNumber evidence="4 14">5.4.2.3</ecNumber>
    </recommendedName>
    <alternativeName>
        <fullName evidence="12 14">Acetylglucosamine phosphomutase</fullName>
    </alternativeName>
    <alternativeName>
        <fullName evidence="11 14">N-acetylglucosamine-phosphate mutase</fullName>
    </alternativeName>
</protein>
<feature type="binding site" evidence="16">
    <location>
        <position position="525"/>
    </location>
    <ligand>
        <name>substrate</name>
    </ligand>
</feature>
<feature type="binding site" evidence="17">
    <location>
        <position position="289"/>
    </location>
    <ligand>
        <name>Mg(2+)</name>
        <dbReference type="ChEBI" id="CHEBI:18420"/>
    </ligand>
</feature>
<dbReference type="GO" id="GO:0005975">
    <property type="term" value="P:carbohydrate metabolic process"/>
    <property type="evidence" value="ECO:0007669"/>
    <property type="project" value="InterPro"/>
</dbReference>
<dbReference type="InterPro" id="IPR049022">
    <property type="entry name" value="AMG1_III"/>
</dbReference>
<evidence type="ECO:0000256" key="6">
    <source>
        <dbReference type="ARBA" id="ARBA00022723"/>
    </source>
</evidence>
<gene>
    <name evidence="22" type="ORF">QBC35DRAFT_511679</name>
</gene>
<dbReference type="InterPro" id="IPR016657">
    <property type="entry name" value="PAGM"/>
</dbReference>
<evidence type="ECO:0000259" key="19">
    <source>
        <dbReference type="Pfam" id="PF02878"/>
    </source>
</evidence>
<comment type="pathway">
    <text evidence="2 14">Nucleotide-sugar biosynthesis; UDP-N-acetyl-alpha-D-glucosamine biosynthesis; N-acetyl-alpha-D-glucosamine 1-phosphate from alpha-D-glucosamine 6-phosphate (route I): step 2/2.</text>
</comment>
<keyword evidence="7 14" id="KW-0460">Magnesium</keyword>
<evidence type="ECO:0000256" key="2">
    <source>
        <dbReference type="ARBA" id="ARBA00004865"/>
    </source>
</evidence>
<dbReference type="EC" id="5.4.2.3" evidence="4 14"/>
<keyword evidence="6 14" id="KW-0479">Metal-binding</keyword>
<accession>A0AAN7ANP3</accession>
<dbReference type="InterPro" id="IPR016066">
    <property type="entry name" value="A-D-PHexomutase_CS"/>
</dbReference>
<dbReference type="InterPro" id="IPR005843">
    <property type="entry name" value="A-D-PHexomutase_C"/>
</dbReference>
<dbReference type="SUPFAM" id="SSF55957">
    <property type="entry name" value="Phosphoglucomutase, C-terminal domain"/>
    <property type="match status" value="1"/>
</dbReference>
<dbReference type="Proteomes" id="UP001302126">
    <property type="component" value="Unassembled WGS sequence"/>
</dbReference>
<keyword evidence="10" id="KW-0961">Cell wall biogenesis/degradation</keyword>
<evidence type="ECO:0000259" key="18">
    <source>
        <dbReference type="Pfam" id="PF00408"/>
    </source>
</evidence>
<comment type="caution">
    <text evidence="22">The sequence shown here is derived from an EMBL/GenBank/DDBJ whole genome shotgun (WGS) entry which is preliminary data.</text>
</comment>
<keyword evidence="9" id="KW-0119">Carbohydrate metabolism</keyword>
<evidence type="ECO:0000256" key="12">
    <source>
        <dbReference type="ARBA" id="ARBA00032065"/>
    </source>
</evidence>
<evidence type="ECO:0000256" key="4">
    <source>
        <dbReference type="ARBA" id="ARBA00012731"/>
    </source>
</evidence>
<sequence length="552" mass="61403">MATHEEQIIAASAKHPIVPVENGYQYGTAGFRMKADLLDGITFRVGLLASLRSRKVDSQTVGVMITASHNPAQDNGVKIVDPTGDMLEQSWEKFATQLVNAKSDQELAQRYTALAKENKIDLDVPARVIYGRDTRPSGHTLVAALNAALDATNTTYVDYKILTTPQLHYLVRATNTEGRPDSYGEVSEAGYYKKLSDAFVRCMKHKKVDGPLVVDCANGVGGPKLSEFLKYIPKDKVDFDVQVVNDNIIRPELLNLDCGADFVKTKQRAPPVPKPEVGVRHCSLDGDADRLIYWWLDPELAERGGFVMLDGDRISTLAAQFIKDLMDRAGLNKQEDDRQKLRIGVVQTAYANGASTKHIKQYLKLPVVCTPTGVKHLHHAARDFDIGVYFEANGHGTVLFSHQALSTFKDTQPQSPAQKDALDTLLALSDLINQTVGDAISDMLLVEVILAHKVWSLRDWVMTYSDLPNRLFRVEVANKDLFRTTDAERRLSHPEGCQQEIDIEVKKYTDARAFARASGTENAMRVYAEAATRMEADELCDRVAHIIHRWGA</sequence>
<dbReference type="Pfam" id="PF21404">
    <property type="entry name" value="AMG1_III"/>
    <property type="match status" value="1"/>
</dbReference>
<evidence type="ECO:0000259" key="20">
    <source>
        <dbReference type="Pfam" id="PF21404"/>
    </source>
</evidence>
<dbReference type="Pfam" id="PF21405">
    <property type="entry name" value="AMG1_II"/>
    <property type="match status" value="1"/>
</dbReference>
<proteinExistence type="inferred from homology"/>